<accession>A0ABP9A2L8</accession>
<comment type="caution">
    <text evidence="1">The sequence shown here is derived from an EMBL/GenBank/DDBJ whole genome shotgun (WGS) entry which is preliminary data.</text>
</comment>
<evidence type="ECO:0000313" key="2">
    <source>
        <dbReference type="Proteomes" id="UP001500141"/>
    </source>
</evidence>
<protein>
    <submittedName>
        <fullName evidence="1">Uncharacterized protein</fullName>
    </submittedName>
</protein>
<gene>
    <name evidence="1" type="ORF">GCM10023230_24070</name>
</gene>
<name>A0ABP9A2L8_9FLAO</name>
<keyword evidence="2" id="KW-1185">Reference proteome</keyword>
<dbReference type="RefSeq" id="WP_264544757.1">
    <property type="nucleotide sequence ID" value="NZ_BAABIP010000019.1"/>
</dbReference>
<dbReference type="EMBL" id="BAABIP010000019">
    <property type="protein sequence ID" value="GAA4772788.1"/>
    <property type="molecule type" value="Genomic_DNA"/>
</dbReference>
<proteinExistence type="predicted"/>
<reference evidence="2" key="1">
    <citation type="journal article" date="2019" name="Int. J. Syst. Evol. Microbiol.">
        <title>The Global Catalogue of Microorganisms (GCM) 10K type strain sequencing project: providing services to taxonomists for standard genome sequencing and annotation.</title>
        <authorList>
            <consortium name="The Broad Institute Genomics Platform"/>
            <consortium name="The Broad Institute Genome Sequencing Center for Infectious Disease"/>
            <person name="Wu L."/>
            <person name="Ma J."/>
        </authorList>
    </citation>
    <scope>NUCLEOTIDE SEQUENCE [LARGE SCALE GENOMIC DNA]</scope>
    <source>
        <strain evidence="2">JCM 18198</strain>
    </source>
</reference>
<organism evidence="1 2">
    <name type="scientific">Flavobacterium hankyongi</name>
    <dbReference type="NCBI Taxonomy" id="1176532"/>
    <lineage>
        <taxon>Bacteria</taxon>
        <taxon>Pseudomonadati</taxon>
        <taxon>Bacteroidota</taxon>
        <taxon>Flavobacteriia</taxon>
        <taxon>Flavobacteriales</taxon>
        <taxon>Flavobacteriaceae</taxon>
        <taxon>Flavobacterium</taxon>
    </lineage>
</organism>
<dbReference type="Proteomes" id="UP001500141">
    <property type="component" value="Unassembled WGS sequence"/>
</dbReference>
<evidence type="ECO:0000313" key="1">
    <source>
        <dbReference type="EMBL" id="GAA4772788.1"/>
    </source>
</evidence>
<sequence length="122" mass="13815">MKENTITLEEAKRWAAKWRQLEGDYNKHHELKAFLIPKIDILEVLAEDIDAARAYIGIDDDGIERLMIVGTKYDPKTNTYVDMITGTSSKSDVSVQIEGNIYDFTKPCPSTCDIDSPLYGLK</sequence>